<dbReference type="CDD" id="cd08663">
    <property type="entry name" value="DAP_dppA_1"/>
    <property type="match status" value="1"/>
</dbReference>
<dbReference type="InterPro" id="IPR027476">
    <property type="entry name" value="DppA_N"/>
</dbReference>
<organism evidence="1 2">
    <name type="scientific">Evansella vedderi</name>
    <dbReference type="NCBI Taxonomy" id="38282"/>
    <lineage>
        <taxon>Bacteria</taxon>
        <taxon>Bacillati</taxon>
        <taxon>Bacillota</taxon>
        <taxon>Bacilli</taxon>
        <taxon>Bacillales</taxon>
        <taxon>Bacillaceae</taxon>
        <taxon>Evansella</taxon>
    </lineage>
</organism>
<keyword evidence="1" id="KW-0645">Protease</keyword>
<reference evidence="1 2" key="1">
    <citation type="submission" date="2023-07" db="EMBL/GenBank/DDBJ databases">
        <title>Genomic Encyclopedia of Type Strains, Phase IV (KMG-IV): sequencing the most valuable type-strain genomes for metagenomic binning, comparative biology and taxonomic classification.</title>
        <authorList>
            <person name="Goeker M."/>
        </authorList>
    </citation>
    <scope>NUCLEOTIDE SEQUENCE [LARGE SCALE GENOMIC DNA]</scope>
    <source>
        <strain evidence="1 2">DSM 9768</strain>
    </source>
</reference>
<gene>
    <name evidence="1" type="ORF">J2S74_000008</name>
</gene>
<dbReference type="InterPro" id="IPR036177">
    <property type="entry name" value="Peptidase_M55_sf"/>
</dbReference>
<keyword evidence="1" id="KW-0378">Hydrolase</keyword>
<dbReference type="EC" id="3.4.11.-" evidence="1"/>
<dbReference type="PIRSF" id="PIRSF015853">
    <property type="entry name" value="Pep_DppA"/>
    <property type="match status" value="1"/>
</dbReference>
<dbReference type="Pfam" id="PF04951">
    <property type="entry name" value="Peptidase_M55"/>
    <property type="match status" value="1"/>
</dbReference>
<dbReference type="Gene3D" id="3.40.50.10780">
    <property type="entry name" value="Dipeptide transport protein"/>
    <property type="match status" value="1"/>
</dbReference>
<evidence type="ECO:0000313" key="2">
    <source>
        <dbReference type="Proteomes" id="UP001230005"/>
    </source>
</evidence>
<dbReference type="InterPro" id="IPR007035">
    <property type="entry name" value="Peptidase_M55"/>
</dbReference>
<dbReference type="Proteomes" id="UP001230005">
    <property type="component" value="Unassembled WGS sequence"/>
</dbReference>
<proteinExistence type="predicted"/>
<accession>A0ABT9ZN26</accession>
<keyword evidence="1" id="KW-0031">Aminopeptidase</keyword>
<dbReference type="GO" id="GO:0004177">
    <property type="term" value="F:aminopeptidase activity"/>
    <property type="evidence" value="ECO:0007669"/>
    <property type="project" value="UniProtKB-KW"/>
</dbReference>
<comment type="caution">
    <text evidence="1">The sequence shown here is derived from an EMBL/GenBank/DDBJ whole genome shotgun (WGS) entry which is preliminary data.</text>
</comment>
<dbReference type="Gene3D" id="3.30.1360.130">
    <property type="entry name" value="Dipeptide transport protein"/>
    <property type="match status" value="1"/>
</dbReference>
<dbReference type="RefSeq" id="WP_307320256.1">
    <property type="nucleotide sequence ID" value="NZ_JAUSUG010000001.1"/>
</dbReference>
<sequence length="271" mass="29282">MKVFISADMEGVAGVVHQEHTGRDGREHDRARRLMTEEVNAAVEGALEAGATEILVNDSHGTMRNLIPELLHSEAEYIIGSPKLLAMMQGVDESFDAAILLGHHARMGQPGILNHSFSGRVVRNIKINGVDYGEIGINAAIAGAFDVPTILVTGCQYAGAEAAELIPSIETAIVKKTVNRITAQNLSPAKSQALIKGRVISALEKRGEIKPFKIEGPYTVELSYVHAGFADAAEVLPIVEKISPDTHRFQSDDFITTFRYIRSLISLASSI</sequence>
<name>A0ABT9ZN26_9BACI</name>
<dbReference type="EMBL" id="JAUSUG010000001">
    <property type="protein sequence ID" value="MDQ0252636.1"/>
    <property type="molecule type" value="Genomic_DNA"/>
</dbReference>
<evidence type="ECO:0000313" key="1">
    <source>
        <dbReference type="EMBL" id="MDQ0252636.1"/>
    </source>
</evidence>
<keyword evidence="2" id="KW-1185">Reference proteome</keyword>
<protein>
    <submittedName>
        <fullName evidence="1">D-amino peptidase</fullName>
        <ecNumber evidence="1">3.4.11.-</ecNumber>
    </submittedName>
</protein>
<dbReference type="SUPFAM" id="SSF63992">
    <property type="entry name" value="Dipeptide transport protein"/>
    <property type="match status" value="1"/>
</dbReference>